<evidence type="ECO:0000313" key="2">
    <source>
        <dbReference type="EMBL" id="KAF2256750.1"/>
    </source>
</evidence>
<dbReference type="GeneID" id="54579732"/>
<proteinExistence type="predicted"/>
<evidence type="ECO:0008006" key="4">
    <source>
        <dbReference type="Google" id="ProtNLM"/>
    </source>
</evidence>
<evidence type="ECO:0000313" key="3">
    <source>
        <dbReference type="Proteomes" id="UP000800094"/>
    </source>
</evidence>
<dbReference type="OrthoDB" id="3790934at2759"/>
<evidence type="ECO:0000256" key="1">
    <source>
        <dbReference type="SAM" id="MobiDB-lite"/>
    </source>
</evidence>
<dbReference type="AlphaFoldDB" id="A0A6A6J4F6"/>
<keyword evidence="3" id="KW-1185">Reference proteome</keyword>
<protein>
    <recommendedName>
        <fullName evidence="4">JmjC domain-containing protein</fullName>
    </recommendedName>
</protein>
<organism evidence="2 3">
    <name type="scientific">Trematosphaeria pertusa</name>
    <dbReference type="NCBI Taxonomy" id="390896"/>
    <lineage>
        <taxon>Eukaryota</taxon>
        <taxon>Fungi</taxon>
        <taxon>Dikarya</taxon>
        <taxon>Ascomycota</taxon>
        <taxon>Pezizomycotina</taxon>
        <taxon>Dothideomycetes</taxon>
        <taxon>Pleosporomycetidae</taxon>
        <taxon>Pleosporales</taxon>
        <taxon>Massarineae</taxon>
        <taxon>Trematosphaeriaceae</taxon>
        <taxon>Trematosphaeria</taxon>
    </lineage>
</organism>
<feature type="region of interest" description="Disordered" evidence="1">
    <location>
        <begin position="53"/>
        <end position="79"/>
    </location>
</feature>
<reference evidence="2" key="1">
    <citation type="journal article" date="2020" name="Stud. Mycol.">
        <title>101 Dothideomycetes genomes: a test case for predicting lifestyles and emergence of pathogens.</title>
        <authorList>
            <person name="Haridas S."/>
            <person name="Albert R."/>
            <person name="Binder M."/>
            <person name="Bloem J."/>
            <person name="Labutti K."/>
            <person name="Salamov A."/>
            <person name="Andreopoulos B."/>
            <person name="Baker S."/>
            <person name="Barry K."/>
            <person name="Bills G."/>
            <person name="Bluhm B."/>
            <person name="Cannon C."/>
            <person name="Castanera R."/>
            <person name="Culley D."/>
            <person name="Daum C."/>
            <person name="Ezra D."/>
            <person name="Gonzalez J."/>
            <person name="Henrissat B."/>
            <person name="Kuo A."/>
            <person name="Liang C."/>
            <person name="Lipzen A."/>
            <person name="Lutzoni F."/>
            <person name="Magnuson J."/>
            <person name="Mondo S."/>
            <person name="Nolan M."/>
            <person name="Ohm R."/>
            <person name="Pangilinan J."/>
            <person name="Park H.-J."/>
            <person name="Ramirez L."/>
            <person name="Alfaro M."/>
            <person name="Sun H."/>
            <person name="Tritt A."/>
            <person name="Yoshinaga Y."/>
            <person name="Zwiers L.-H."/>
            <person name="Turgeon B."/>
            <person name="Goodwin S."/>
            <person name="Spatafora J."/>
            <person name="Crous P."/>
            <person name="Grigoriev I."/>
        </authorList>
    </citation>
    <scope>NUCLEOTIDE SEQUENCE</scope>
    <source>
        <strain evidence="2">CBS 122368</strain>
    </source>
</reference>
<dbReference type="EMBL" id="ML987189">
    <property type="protein sequence ID" value="KAF2256750.1"/>
    <property type="molecule type" value="Genomic_DNA"/>
</dbReference>
<dbReference type="Proteomes" id="UP000800094">
    <property type="component" value="Unassembled WGS sequence"/>
</dbReference>
<sequence>MPPYGWHMGLRQNVRLRSWLFPSPAILVAVIPHAVDCKHNFVSTALAKYQHATQPNHHSLPHSNSEAKLSPSLSIPMAPSTSSTTLRAIRERLEEMWNDVRAEYLRLLDIGRVYPFHREEIRRLFRPLYGPEETDMPAVYDREYLPWKQEPNIPAIQAELSATLDEQEDYSSRKTLLQNVTSPLFYTGKNEYITLPCRHLDEITERTLSPAASDASSMACDIMSAGGLRQSLTSEHEVSILMTGTRVWIMYPPTVHNLKLFKRVFLLEQMSPRTAELSAKLEGGLIYLQTPGETVVTPPRCCLIVISIQASVAAFYDVRLKCETPEQLPVPSSIAEALSSEQTDESREEFLCSYSERLHDILNNTVPSVYNTTQRIEEIIETWDDEKEGLRALCNSLPDGDEWADMFARLWADYAIGQVDILACALCDDAFDARIWTATSQGKLKLLEDHFLKAHWN</sequence>
<gene>
    <name evidence="2" type="ORF">BU26DRAFT_499376</name>
</gene>
<accession>A0A6A6J4F6</accession>
<name>A0A6A6J4F6_9PLEO</name>
<dbReference type="RefSeq" id="XP_033691754.1">
    <property type="nucleotide sequence ID" value="XM_033826402.1"/>
</dbReference>